<proteinExistence type="predicted"/>
<comment type="caution">
    <text evidence="1">The sequence shown here is derived from an EMBL/GenBank/DDBJ whole genome shotgun (WGS) entry which is preliminary data.</text>
</comment>
<gene>
    <name evidence="1" type="ORF">C1Y40_01713</name>
</gene>
<dbReference type="EMBL" id="PPEA01000249">
    <property type="protein sequence ID" value="PQM48078.1"/>
    <property type="molecule type" value="Genomic_DNA"/>
</dbReference>
<accession>A0A2S8BN47</accession>
<dbReference type="RefSeq" id="WP_318276429.1">
    <property type="nucleotide sequence ID" value="NZ_MLQM01000058.1"/>
</dbReference>
<name>A0A2S8BN47_9MYCO</name>
<sequence>METIVSTVVLTLHKAVCIIIVVRIETIVAEMEVRQVSDLPEVMTAKQLAAFLHISEASLAQDRYLRRGVPFVKVGNKRVRYMREDVLNYLAANRSGGAA</sequence>
<dbReference type="Proteomes" id="UP000238296">
    <property type="component" value="Unassembled WGS sequence"/>
</dbReference>
<organism evidence="1 2">
    <name type="scientific">Mycobacterium talmoniae</name>
    <dbReference type="NCBI Taxonomy" id="1858794"/>
    <lineage>
        <taxon>Bacteria</taxon>
        <taxon>Bacillati</taxon>
        <taxon>Actinomycetota</taxon>
        <taxon>Actinomycetes</taxon>
        <taxon>Mycobacteriales</taxon>
        <taxon>Mycobacteriaceae</taxon>
        <taxon>Mycobacterium</taxon>
    </lineage>
</organism>
<protein>
    <recommendedName>
        <fullName evidence="3">Helix-turn-helix domain-containing protein</fullName>
    </recommendedName>
</protein>
<evidence type="ECO:0000313" key="1">
    <source>
        <dbReference type="EMBL" id="PQM48078.1"/>
    </source>
</evidence>
<reference evidence="1 2" key="1">
    <citation type="journal article" date="2017" name="Int. J. Syst. Evol. Microbiol.">
        <title>Mycobacterium talmoniae sp. nov., a slowly growing mycobacterium isolated from human respiratory samples.</title>
        <authorList>
            <person name="Davidson R.M."/>
            <person name="DeGroote M.A."/>
            <person name="Marola J.L."/>
            <person name="Buss S."/>
            <person name="Jones V."/>
            <person name="McNeil M.R."/>
            <person name="Freifeld A.G."/>
            <person name="Elaine Epperson L."/>
            <person name="Hasan N.A."/>
            <person name="Jackson M."/>
            <person name="Iwen P.C."/>
            <person name="Salfinger M."/>
            <person name="Strong M."/>
        </authorList>
    </citation>
    <scope>NUCLEOTIDE SEQUENCE [LARGE SCALE GENOMIC DNA]</scope>
    <source>
        <strain evidence="1 2">ATCC BAA-2683</strain>
    </source>
</reference>
<dbReference type="AlphaFoldDB" id="A0A2S8BN47"/>
<evidence type="ECO:0008006" key="3">
    <source>
        <dbReference type="Google" id="ProtNLM"/>
    </source>
</evidence>
<evidence type="ECO:0000313" key="2">
    <source>
        <dbReference type="Proteomes" id="UP000238296"/>
    </source>
</evidence>